<keyword evidence="5" id="KW-1185">Reference proteome</keyword>
<reference evidence="3 5" key="1">
    <citation type="submission" date="2016-10" db="EMBL/GenBank/DDBJ databases">
        <authorList>
            <person name="de Groot N.N."/>
        </authorList>
    </citation>
    <scope>NUCLEOTIDE SEQUENCE [LARGE SCALE GENOMIC DNA]</scope>
    <source>
        <strain evidence="3">MBHS1</strain>
    </source>
</reference>
<gene>
    <name evidence="3" type="ORF">MBHS_00033</name>
    <name evidence="4" type="ORF">MBHS_01425</name>
</gene>
<evidence type="ECO:0000313" key="5">
    <source>
        <dbReference type="Proteomes" id="UP000236724"/>
    </source>
</evidence>
<dbReference type="InterPro" id="IPR052713">
    <property type="entry name" value="FeoA"/>
</dbReference>
<dbReference type="Pfam" id="PF04023">
    <property type="entry name" value="FeoA"/>
    <property type="match status" value="1"/>
</dbReference>
<name>A0A1H6F204_9GAMM</name>
<dbReference type="EMBL" id="FMSV02000010">
    <property type="protein sequence ID" value="SEH04188.1"/>
    <property type="molecule type" value="Genomic_DNA"/>
</dbReference>
<dbReference type="Proteomes" id="UP000236724">
    <property type="component" value="Unassembled WGS sequence"/>
</dbReference>
<evidence type="ECO:0000313" key="3">
    <source>
        <dbReference type="EMBL" id="SEH04188.1"/>
    </source>
</evidence>
<evidence type="ECO:0000259" key="2">
    <source>
        <dbReference type="SMART" id="SM00899"/>
    </source>
</evidence>
<dbReference type="AlphaFoldDB" id="A0A1H6F204"/>
<dbReference type="InterPro" id="IPR007167">
    <property type="entry name" value="Fe-transptr_FeoA-like"/>
</dbReference>
<dbReference type="InterPro" id="IPR008988">
    <property type="entry name" value="Transcriptional_repressor_C"/>
</dbReference>
<dbReference type="EMBL" id="FMSV02000361">
    <property type="protein sequence ID" value="SEH05570.1"/>
    <property type="molecule type" value="Genomic_DNA"/>
</dbReference>
<keyword evidence="1" id="KW-0408">Iron</keyword>
<dbReference type="SUPFAM" id="SSF50037">
    <property type="entry name" value="C-terminal domain of transcriptional repressors"/>
    <property type="match status" value="1"/>
</dbReference>
<sequence length="73" mass="7743">MTLDQLHKGDTATILQIDADKALKSRLNAFGMVKGASISVGAFSLAKSTMEVVINHSKIALRTSEAGKIQVSQ</sequence>
<dbReference type="PANTHER" id="PTHR42954:SF2">
    <property type="entry name" value="FE(2+) TRANSPORT PROTEIN A"/>
    <property type="match status" value="1"/>
</dbReference>
<dbReference type="Gene3D" id="2.30.30.90">
    <property type="match status" value="1"/>
</dbReference>
<evidence type="ECO:0000256" key="1">
    <source>
        <dbReference type="ARBA" id="ARBA00023004"/>
    </source>
</evidence>
<protein>
    <submittedName>
        <fullName evidence="3">FeoA domain protein</fullName>
    </submittedName>
</protein>
<dbReference type="OrthoDB" id="6121041at2"/>
<proteinExistence type="predicted"/>
<feature type="domain" description="Ferrous iron transporter FeoA-like" evidence="2">
    <location>
        <begin position="1"/>
        <end position="73"/>
    </location>
</feature>
<dbReference type="PANTHER" id="PTHR42954">
    <property type="entry name" value="FE(2+) TRANSPORT PROTEIN A"/>
    <property type="match status" value="1"/>
</dbReference>
<evidence type="ECO:0000313" key="4">
    <source>
        <dbReference type="EMBL" id="SEH05570.1"/>
    </source>
</evidence>
<dbReference type="InterPro" id="IPR038157">
    <property type="entry name" value="FeoA_core_dom"/>
</dbReference>
<accession>A0A1H6F204</accession>
<organism evidence="3 5">
    <name type="scientific">Candidatus Venteria ishoeyi</name>
    <dbReference type="NCBI Taxonomy" id="1899563"/>
    <lineage>
        <taxon>Bacteria</taxon>
        <taxon>Pseudomonadati</taxon>
        <taxon>Pseudomonadota</taxon>
        <taxon>Gammaproteobacteria</taxon>
        <taxon>Thiotrichales</taxon>
        <taxon>Thiotrichaceae</taxon>
        <taxon>Venteria</taxon>
    </lineage>
</organism>
<dbReference type="GO" id="GO:0046914">
    <property type="term" value="F:transition metal ion binding"/>
    <property type="evidence" value="ECO:0007669"/>
    <property type="project" value="InterPro"/>
</dbReference>
<dbReference type="SMART" id="SM00899">
    <property type="entry name" value="FeoA"/>
    <property type="match status" value="1"/>
</dbReference>